<dbReference type="Pfam" id="PF19985">
    <property type="entry name" value="DUF6421"/>
    <property type="match status" value="1"/>
</dbReference>
<dbReference type="EMBL" id="CP110615">
    <property type="protein sequence ID" value="UZJ24705.1"/>
    <property type="molecule type" value="Genomic_DNA"/>
</dbReference>
<dbReference type="RefSeq" id="WP_265382811.1">
    <property type="nucleotide sequence ID" value="NZ_CP110615.1"/>
</dbReference>
<keyword evidence="2" id="KW-1185">Reference proteome</keyword>
<accession>A0ABY6NZ92</accession>
<organism evidence="1 2">
    <name type="scientific">Rhodococcus antarcticus</name>
    <dbReference type="NCBI Taxonomy" id="2987751"/>
    <lineage>
        <taxon>Bacteria</taxon>
        <taxon>Bacillati</taxon>
        <taxon>Actinomycetota</taxon>
        <taxon>Actinomycetes</taxon>
        <taxon>Mycobacteriales</taxon>
        <taxon>Nocardiaceae</taxon>
        <taxon>Rhodococcus</taxon>
    </lineage>
</organism>
<gene>
    <name evidence="1" type="ORF">RHODO2019_16575</name>
</gene>
<reference evidence="1" key="1">
    <citation type="submission" date="2022-10" db="EMBL/GenBank/DDBJ databases">
        <title>Rhodococcus sp.75.</title>
        <authorList>
            <person name="Sun M."/>
        </authorList>
    </citation>
    <scope>NUCLEOTIDE SEQUENCE</scope>
    <source>
        <strain evidence="1">75</strain>
    </source>
</reference>
<name>A0ABY6NZ92_9NOCA</name>
<dbReference type="Proteomes" id="UP001164965">
    <property type="component" value="Chromosome"/>
</dbReference>
<proteinExistence type="predicted"/>
<sequence length="455" mass="49703">MTDIAETTTSTAGEQALRHPAWAALKEAAHRLQTLQLADGSVPHEHADAAVAVDHLVAAVAELAPLFPHDAGYLDAAQTDFRRWAATGFGVPDFLDSLLLFHPELTRADGVCHLVVFPTFTQNGSTERKVEAVLLQVVWPAWVAAIEADGYANEKFVPIAFLDFTAGYDTNAAVLFPESVAVRETPRFAWGGIFCDRESARFRAVSAAVVATTHLELPAQAQALLTDQALAQETFVLWDLIHDRTHSHGDLPFDPFMIKQRMPFWLYSLEELRCDLTAFRAAVALEAAGVHQARLLQVALLLDRGIRFPLTGSRVRNYDGVAGQLLFAHLHQARVLHWTDNALTVDWAALPGAVLALLERIEDLYWRSIDRPKVAHWIASYELVSSVLTPNPASVWARGVDALPLDGPPKGLVDVVLPDEFPLSMFFEALEKKLRPVVAATAGITGASSPASVVA</sequence>
<protein>
    <submittedName>
        <fullName evidence="1">DUF6421 family protein</fullName>
    </submittedName>
</protein>
<dbReference type="InterPro" id="IPR046306">
    <property type="entry name" value="DUF6421"/>
</dbReference>
<evidence type="ECO:0000313" key="1">
    <source>
        <dbReference type="EMBL" id="UZJ24705.1"/>
    </source>
</evidence>
<evidence type="ECO:0000313" key="2">
    <source>
        <dbReference type="Proteomes" id="UP001164965"/>
    </source>
</evidence>